<dbReference type="InterPro" id="IPR011010">
    <property type="entry name" value="DNA_brk_join_enz"/>
</dbReference>
<evidence type="ECO:0000256" key="5">
    <source>
        <dbReference type="PROSITE-ProRule" id="PRU01248"/>
    </source>
</evidence>
<feature type="domain" description="Tyr recombinase" evidence="6">
    <location>
        <begin position="182"/>
        <end position="373"/>
    </location>
</feature>
<sequence>MIDRARGGDKVIARAAFYRQHLAQASSAEGREIILSLLEDEAEALAPSNPNDPEEAAEAHPEALRLYQLATGQLTEMAPLVGLWLADRQVRDKTKIMDRQAVGLLLQRHKTVQELTKRAASQFVSDVLAPSRDPATINRMLTSIRQFWGWLETHGYREAGIDIWAGLNRSVARHDEQDQNGDGRRPFTEAEAAKFLRIVAQVSGELPLDLDIVSLLATSTLRLSEACSLRCQDIVIQNGTAWVSVAGGKTKAAKRRFPVVESSVVEMLGRRSEASTDGFIFYELPDFTESNGRKGKRSSAVSQRLGRYLDKHLVSDETLVAGHSWRHRARTLLEHGGIDPWVADALMGHRRPGEGLGRYSRGPSDQQLLHAASTLRLPIDILNIK</sequence>
<evidence type="ECO:0000256" key="1">
    <source>
        <dbReference type="ARBA" id="ARBA00022829"/>
    </source>
</evidence>
<evidence type="ECO:0000259" key="7">
    <source>
        <dbReference type="PROSITE" id="PS51900"/>
    </source>
</evidence>
<keyword evidence="9" id="KW-1185">Reference proteome</keyword>
<evidence type="ECO:0008006" key="10">
    <source>
        <dbReference type="Google" id="ProtNLM"/>
    </source>
</evidence>
<keyword evidence="4" id="KW-0233">DNA recombination</keyword>
<accession>A0A2U1V6C9</accession>
<dbReference type="InterPro" id="IPR044068">
    <property type="entry name" value="CB"/>
</dbReference>
<reference evidence="9" key="1">
    <citation type="submission" date="2017-10" db="EMBL/GenBank/DDBJ databases">
        <authorList>
            <person name="Toshchakov S.V."/>
            <person name="Goeva M.A."/>
        </authorList>
    </citation>
    <scope>NUCLEOTIDE SEQUENCE [LARGE SCALE GENOMIC DNA]</scope>
    <source>
        <strain evidence="9">JR1/69-1-13</strain>
    </source>
</reference>
<proteinExistence type="predicted"/>
<evidence type="ECO:0000256" key="3">
    <source>
        <dbReference type="ARBA" id="ARBA00023125"/>
    </source>
</evidence>
<dbReference type="PANTHER" id="PTHR30349:SF81">
    <property type="entry name" value="TYROSINE RECOMBINASE XERC"/>
    <property type="match status" value="1"/>
</dbReference>
<evidence type="ECO:0000259" key="6">
    <source>
        <dbReference type="PROSITE" id="PS51898"/>
    </source>
</evidence>
<dbReference type="AlphaFoldDB" id="A0A2U1V6C9"/>
<feature type="domain" description="Core-binding (CB)" evidence="7">
    <location>
        <begin position="75"/>
        <end position="152"/>
    </location>
</feature>
<dbReference type="GO" id="GO:0015074">
    <property type="term" value="P:DNA integration"/>
    <property type="evidence" value="ECO:0007669"/>
    <property type="project" value="UniProtKB-KW"/>
</dbReference>
<dbReference type="InterPro" id="IPR013762">
    <property type="entry name" value="Integrase-like_cat_sf"/>
</dbReference>
<gene>
    <name evidence="8" type="ORF">CR165_05630</name>
</gene>
<dbReference type="Gene3D" id="1.10.443.10">
    <property type="entry name" value="Intergrase catalytic core"/>
    <property type="match status" value="1"/>
</dbReference>
<organism evidence="8 9">
    <name type="scientific">Teichococcus aestuarii</name>
    <dbReference type="NCBI Taxonomy" id="568898"/>
    <lineage>
        <taxon>Bacteria</taxon>
        <taxon>Pseudomonadati</taxon>
        <taxon>Pseudomonadota</taxon>
        <taxon>Alphaproteobacteria</taxon>
        <taxon>Acetobacterales</taxon>
        <taxon>Roseomonadaceae</taxon>
        <taxon>Roseomonas</taxon>
    </lineage>
</organism>
<comment type="caution">
    <text evidence="8">The sequence shown here is derived from an EMBL/GenBank/DDBJ whole genome shotgun (WGS) entry which is preliminary data.</text>
</comment>
<dbReference type="GO" id="GO:0006310">
    <property type="term" value="P:DNA recombination"/>
    <property type="evidence" value="ECO:0007669"/>
    <property type="project" value="UniProtKB-KW"/>
</dbReference>
<dbReference type="Gene3D" id="1.10.150.130">
    <property type="match status" value="1"/>
</dbReference>
<evidence type="ECO:0000256" key="2">
    <source>
        <dbReference type="ARBA" id="ARBA00022908"/>
    </source>
</evidence>
<dbReference type="PROSITE" id="PS51898">
    <property type="entry name" value="TYR_RECOMBINASE"/>
    <property type="match status" value="1"/>
</dbReference>
<evidence type="ECO:0000313" key="9">
    <source>
        <dbReference type="Proteomes" id="UP000245048"/>
    </source>
</evidence>
<dbReference type="PANTHER" id="PTHR30349">
    <property type="entry name" value="PHAGE INTEGRASE-RELATED"/>
    <property type="match status" value="1"/>
</dbReference>
<dbReference type="EMBL" id="PDOA01000003">
    <property type="protein sequence ID" value="PWC29434.1"/>
    <property type="molecule type" value="Genomic_DNA"/>
</dbReference>
<dbReference type="SUPFAM" id="SSF56349">
    <property type="entry name" value="DNA breaking-rejoining enzymes"/>
    <property type="match status" value="1"/>
</dbReference>
<dbReference type="InterPro" id="IPR002104">
    <property type="entry name" value="Integrase_catalytic"/>
</dbReference>
<dbReference type="InterPro" id="IPR010998">
    <property type="entry name" value="Integrase_recombinase_N"/>
</dbReference>
<evidence type="ECO:0000313" key="8">
    <source>
        <dbReference type="EMBL" id="PWC29434.1"/>
    </source>
</evidence>
<dbReference type="Proteomes" id="UP000245048">
    <property type="component" value="Unassembled WGS sequence"/>
</dbReference>
<protein>
    <recommendedName>
        <fullName evidence="10">Integrase</fullName>
    </recommendedName>
</protein>
<dbReference type="GO" id="GO:0003677">
    <property type="term" value="F:DNA binding"/>
    <property type="evidence" value="ECO:0007669"/>
    <property type="project" value="UniProtKB-UniRule"/>
</dbReference>
<keyword evidence="1" id="KW-0159">Chromosome partition</keyword>
<dbReference type="Pfam" id="PF00589">
    <property type="entry name" value="Phage_integrase"/>
    <property type="match status" value="1"/>
</dbReference>
<dbReference type="InterPro" id="IPR050090">
    <property type="entry name" value="Tyrosine_recombinase_XerCD"/>
</dbReference>
<keyword evidence="3 5" id="KW-0238">DNA-binding</keyword>
<evidence type="ECO:0000256" key="4">
    <source>
        <dbReference type="ARBA" id="ARBA00023172"/>
    </source>
</evidence>
<keyword evidence="2" id="KW-0229">DNA integration</keyword>
<dbReference type="GO" id="GO:0007059">
    <property type="term" value="P:chromosome segregation"/>
    <property type="evidence" value="ECO:0007669"/>
    <property type="project" value="UniProtKB-KW"/>
</dbReference>
<dbReference type="PROSITE" id="PS51900">
    <property type="entry name" value="CB"/>
    <property type="match status" value="1"/>
</dbReference>
<name>A0A2U1V6C9_9PROT</name>